<feature type="region of interest" description="Disordered" evidence="3">
    <location>
        <begin position="1"/>
        <end position="26"/>
    </location>
</feature>
<dbReference type="InterPro" id="IPR002347">
    <property type="entry name" value="SDR_fam"/>
</dbReference>
<proteinExistence type="inferred from homology"/>
<dbReference type="PRINTS" id="PR00081">
    <property type="entry name" value="GDHRDH"/>
</dbReference>
<protein>
    <recommendedName>
        <fullName evidence="6">Farnesol dehydrogenase</fullName>
    </recommendedName>
</protein>
<evidence type="ECO:0000256" key="3">
    <source>
        <dbReference type="SAM" id="MobiDB-lite"/>
    </source>
</evidence>
<gene>
    <name evidence="4" type="ORF">GEV33_012686</name>
</gene>
<dbReference type="PANTHER" id="PTHR43115:SF4">
    <property type="entry name" value="DEHYDROGENASE_REDUCTASE SDR FAMILY MEMBER 11"/>
    <property type="match status" value="1"/>
</dbReference>
<dbReference type="InterPro" id="IPR036291">
    <property type="entry name" value="NAD(P)-bd_dom_sf"/>
</dbReference>
<evidence type="ECO:0000256" key="1">
    <source>
        <dbReference type="ARBA" id="ARBA00006484"/>
    </source>
</evidence>
<dbReference type="FunFam" id="3.40.50.720:FF:000047">
    <property type="entry name" value="NADP-dependent L-serine/L-allo-threonine dehydrogenase"/>
    <property type="match status" value="2"/>
</dbReference>
<dbReference type="AlphaFoldDB" id="A0A8J6H8C3"/>
<dbReference type="Proteomes" id="UP000719412">
    <property type="component" value="Unassembled WGS sequence"/>
</dbReference>
<comment type="caution">
    <text evidence="4">The sequence shown here is derived from an EMBL/GenBank/DDBJ whole genome shotgun (WGS) entry which is preliminary data.</text>
</comment>
<dbReference type="SUPFAM" id="SSF51735">
    <property type="entry name" value="NAD(P)-binding Rossmann-fold domains"/>
    <property type="match status" value="2"/>
</dbReference>
<dbReference type="PRINTS" id="PR00080">
    <property type="entry name" value="SDRFAMILY"/>
</dbReference>
<evidence type="ECO:0000256" key="2">
    <source>
        <dbReference type="ARBA" id="ARBA00023002"/>
    </source>
</evidence>
<keyword evidence="5" id="KW-1185">Reference proteome</keyword>
<name>A0A8J6H8C3_TENMO</name>
<reference evidence="4" key="2">
    <citation type="submission" date="2021-08" db="EMBL/GenBank/DDBJ databases">
        <authorList>
            <person name="Eriksson T."/>
        </authorList>
    </citation>
    <scope>NUCLEOTIDE SEQUENCE</scope>
    <source>
        <strain evidence="4">Stoneville</strain>
        <tissue evidence="4">Whole head</tissue>
    </source>
</reference>
<reference evidence="4" key="1">
    <citation type="journal article" date="2020" name="J Insects Food Feed">
        <title>The yellow mealworm (Tenebrio molitor) genome: a resource for the emerging insects as food and feed industry.</title>
        <authorList>
            <person name="Eriksson T."/>
            <person name="Andere A."/>
            <person name="Kelstrup H."/>
            <person name="Emery V."/>
            <person name="Picard C."/>
        </authorList>
    </citation>
    <scope>NUCLEOTIDE SEQUENCE</scope>
    <source>
        <strain evidence="4">Stoneville</strain>
        <tissue evidence="4">Whole head</tissue>
    </source>
</reference>
<sequence>MTRRRWHTPRPPMPAVLGPRSRSVPPGRRRRLYHLWRMPKTHYADEEHPVGAGARRTHRVALVGPVSGSKVASFRDERRPRNINRADCVVGSEQERLVARPPSMKYGLDVTCDYDGGVRPPPISVSTLLAKSSLSVTSYQPYYSKYPRAPDAGLRFFRWMRELISNGFERAAVRARKLSDCYGLIVMWPSGHVKGIRDGCATTLPRDQFQIQSGTQDMCSLPTHPSHSSVLHCVWFLHQSLLSFLSSNSYPSIKPCNYNGSIKRNGRPSTTRPPPVPSPNQKILAPPYRCLTFHPGRCERSRDRRKSIKIGKKRDRAVNKQITWPMPHWRIGGDYLCLDVDDVMMMRLKVMKVEIIGAIVAGHRNKDLLEIYAHCKMVLSMDRWVGKVAVVTGASSGIGAAIAEALVQQDLIVVGIARRVHLIEELSKKLSTTKLHALQADLSREEDIVKAFKWVGENLGPVHILVNSAGIFDLGLLSESKTEAWKNLFDINVLGLCIATREAVTMMKANDIQGHIIHMNSVSGHKVPQSAKMNVYPATKHAVTALTRTLRQELNQMQSKIKVTVIVESRVVQMRKEGVQYICFISETLHAPKQNAHIIDNFLRIRYYSASVLPLTPCGIPMQHTYPMNLLLTVQKADAGRQQCETDHCKFSKWKMVLSMERWVGKVAVVTGASSGIGAAIAEDLVQRGLIVVGIARRVHLIEERSKKLSTTKLYALQADLSREEEIVKAFKWIGENLGPVHILVNSAGVFKGGLLSDDQTEIWKQQFDINVLGLCIATREAVKIMQTNDIQGHIIHINSISGHCVPNCPKTNVYPAAKHAVTALTLTLQQELNQMQSKIKVTSISPGMVASELTVFNKSLTERRRKFFESLPHLKAEDVADCVAYALSTPAHLQVHELTVKPMGELY</sequence>
<dbReference type="InterPro" id="IPR020904">
    <property type="entry name" value="Sc_DH/Rdtase_CS"/>
</dbReference>
<dbReference type="GO" id="GO:0016616">
    <property type="term" value="F:oxidoreductase activity, acting on the CH-OH group of donors, NAD or NADP as acceptor"/>
    <property type="evidence" value="ECO:0007669"/>
    <property type="project" value="UniProtKB-ARBA"/>
</dbReference>
<dbReference type="Pfam" id="PF00106">
    <property type="entry name" value="adh_short"/>
    <property type="match status" value="2"/>
</dbReference>
<comment type="similarity">
    <text evidence="1">Belongs to the short-chain dehydrogenases/reductases (SDR) family.</text>
</comment>
<dbReference type="PANTHER" id="PTHR43115">
    <property type="entry name" value="DEHYDROGENASE/REDUCTASE SDR FAMILY MEMBER 11"/>
    <property type="match status" value="1"/>
</dbReference>
<accession>A0A8J6H8C3</accession>
<dbReference type="Gene3D" id="3.40.50.720">
    <property type="entry name" value="NAD(P)-binding Rossmann-like Domain"/>
    <property type="match status" value="2"/>
</dbReference>
<evidence type="ECO:0008006" key="6">
    <source>
        <dbReference type="Google" id="ProtNLM"/>
    </source>
</evidence>
<dbReference type="PROSITE" id="PS00061">
    <property type="entry name" value="ADH_SHORT"/>
    <property type="match status" value="2"/>
</dbReference>
<organism evidence="4 5">
    <name type="scientific">Tenebrio molitor</name>
    <name type="common">Yellow mealworm beetle</name>
    <dbReference type="NCBI Taxonomy" id="7067"/>
    <lineage>
        <taxon>Eukaryota</taxon>
        <taxon>Metazoa</taxon>
        <taxon>Ecdysozoa</taxon>
        <taxon>Arthropoda</taxon>
        <taxon>Hexapoda</taxon>
        <taxon>Insecta</taxon>
        <taxon>Pterygota</taxon>
        <taxon>Neoptera</taxon>
        <taxon>Endopterygota</taxon>
        <taxon>Coleoptera</taxon>
        <taxon>Polyphaga</taxon>
        <taxon>Cucujiformia</taxon>
        <taxon>Tenebrionidae</taxon>
        <taxon>Tenebrio</taxon>
    </lineage>
</organism>
<evidence type="ECO:0000313" key="5">
    <source>
        <dbReference type="Proteomes" id="UP000719412"/>
    </source>
</evidence>
<evidence type="ECO:0000313" key="4">
    <source>
        <dbReference type="EMBL" id="KAH0810104.1"/>
    </source>
</evidence>
<dbReference type="EMBL" id="JABDTM020027711">
    <property type="protein sequence ID" value="KAH0810104.1"/>
    <property type="molecule type" value="Genomic_DNA"/>
</dbReference>
<keyword evidence="2" id="KW-0560">Oxidoreductase</keyword>